<comment type="subunit">
    <text evidence="10">Heterotrimer of RecB, RecC and RecD. All subunits contribute to DNA-binding.</text>
</comment>
<dbReference type="GO" id="GO:0009338">
    <property type="term" value="C:exodeoxyribonuclease V complex"/>
    <property type="evidence" value="ECO:0007669"/>
    <property type="project" value="InterPro"/>
</dbReference>
<comment type="function">
    <text evidence="10">A helicase/nuclease that prepares dsDNA breaks (DSB) for recombinational DNA repair. Binds to DSBs and unwinds DNA via a highly rapid and processive ATP-dependent bidirectional helicase activity. Unwinds dsDNA until it encounters a Chi (crossover hotspot instigator) sequence from the 3' direction. Cuts ssDNA a few nucleotides 3' to the Chi site. The properties and activities of the enzyme are changed at Chi. The Chi-altered holoenzyme produces a long 3'-ssDNA overhang and facilitates RecA-binding to the ssDNA for homologous DNA recombination and repair. Holoenzyme degrades any linearized DNA that is unable to undergo homologous recombination. In the holoenzyme this subunit recognizes the wild-type Chi sequence, and when added to isolated RecB increases its ATP-dependent helicase processivity.</text>
</comment>
<protein>
    <recommendedName>
        <fullName evidence="10">RecBCD enzyme subunit RecC</fullName>
    </recommendedName>
    <alternativeName>
        <fullName evidence="10">Exonuclease V subunit RecC</fullName>
        <shortName evidence="10">ExoV subunit RecC</shortName>
    </alternativeName>
    <alternativeName>
        <fullName evidence="10">Helicase/nuclease RecBCD subunit RecC</fullName>
    </alternativeName>
</protein>
<dbReference type="Pfam" id="PF04257">
    <property type="entry name" value="Exonuc_V_gamma"/>
    <property type="match status" value="1"/>
</dbReference>
<name>A0A8D5AHW8_9GAMM</name>
<reference evidence="12" key="1">
    <citation type="submission" date="2019-06" db="EMBL/GenBank/DDBJ databases">
        <title>Complete genome sequence of Methylogaea oryzae strain JCM16910.</title>
        <authorList>
            <person name="Asakawa S."/>
        </authorList>
    </citation>
    <scope>NUCLEOTIDE SEQUENCE</scope>
    <source>
        <strain evidence="12">E10</strain>
    </source>
</reference>
<evidence type="ECO:0000313" key="13">
    <source>
        <dbReference type="Proteomes" id="UP000824988"/>
    </source>
</evidence>
<evidence type="ECO:0000256" key="6">
    <source>
        <dbReference type="ARBA" id="ARBA00022839"/>
    </source>
</evidence>
<keyword evidence="4 10" id="KW-0378">Hydrolase</keyword>
<evidence type="ECO:0000256" key="9">
    <source>
        <dbReference type="ARBA" id="ARBA00023204"/>
    </source>
</evidence>
<dbReference type="PANTHER" id="PTHR30591:SF1">
    <property type="entry name" value="RECBCD ENZYME SUBUNIT RECC"/>
    <property type="match status" value="1"/>
</dbReference>
<dbReference type="HAMAP" id="MF_01486">
    <property type="entry name" value="RecC"/>
    <property type="match status" value="1"/>
</dbReference>
<dbReference type="Pfam" id="PF17946">
    <property type="entry name" value="RecC_C"/>
    <property type="match status" value="1"/>
</dbReference>
<dbReference type="EMBL" id="AP019782">
    <property type="protein sequence ID" value="BBL71893.1"/>
    <property type="molecule type" value="Genomic_DNA"/>
</dbReference>
<dbReference type="KEGG" id="moz:MoryE10_24990"/>
<proteinExistence type="inferred from homology"/>
<dbReference type="GO" id="GO:0008854">
    <property type="term" value="F:exodeoxyribonuclease V activity"/>
    <property type="evidence" value="ECO:0007669"/>
    <property type="project" value="InterPro"/>
</dbReference>
<feature type="domain" description="UvrD-like helicase C-terminal" evidence="11">
    <location>
        <begin position="302"/>
        <end position="588"/>
    </location>
</feature>
<dbReference type="AlphaFoldDB" id="A0A8D5AHW8"/>
<dbReference type="InterPro" id="IPR006697">
    <property type="entry name" value="RecC"/>
</dbReference>
<organism evidence="12 13">
    <name type="scientific">Methylogaea oryzae</name>
    <dbReference type="NCBI Taxonomy" id="1295382"/>
    <lineage>
        <taxon>Bacteria</taxon>
        <taxon>Pseudomonadati</taxon>
        <taxon>Pseudomonadota</taxon>
        <taxon>Gammaproteobacteria</taxon>
        <taxon>Methylococcales</taxon>
        <taxon>Methylococcaceae</taxon>
        <taxon>Methylogaea</taxon>
    </lineage>
</organism>
<dbReference type="RefSeq" id="WP_221047246.1">
    <property type="nucleotide sequence ID" value="NZ_AP019782.1"/>
</dbReference>
<dbReference type="InterPro" id="IPR041500">
    <property type="entry name" value="RecC_C"/>
</dbReference>
<dbReference type="InterPro" id="IPR014017">
    <property type="entry name" value="DNA_helicase_UvrD-like_C"/>
</dbReference>
<dbReference type="GO" id="GO:0003678">
    <property type="term" value="F:DNA helicase activity"/>
    <property type="evidence" value="ECO:0007669"/>
    <property type="project" value="UniProtKB-UniRule"/>
</dbReference>
<evidence type="ECO:0000313" key="12">
    <source>
        <dbReference type="EMBL" id="BBL71893.1"/>
    </source>
</evidence>
<keyword evidence="8 10" id="KW-0238">DNA-binding</keyword>
<dbReference type="GO" id="GO:0005524">
    <property type="term" value="F:ATP binding"/>
    <property type="evidence" value="ECO:0007669"/>
    <property type="project" value="UniProtKB-UniRule"/>
</dbReference>
<evidence type="ECO:0000256" key="7">
    <source>
        <dbReference type="ARBA" id="ARBA00022840"/>
    </source>
</evidence>
<dbReference type="PROSITE" id="PS51217">
    <property type="entry name" value="UVRD_HELICASE_CTER"/>
    <property type="match status" value="1"/>
</dbReference>
<comment type="miscellaneous">
    <text evidence="10">In the RecBCD complex, RecB has a slow 3'-5' helicase, an exonuclease activity and loads RecA onto ssDNA, RecD has a fast 5'-3' helicase activity, while RecC stimulates the ATPase and processivity of the RecB helicase and contributes to recognition of the Chi site.</text>
</comment>
<dbReference type="NCBIfam" id="TIGR01450">
    <property type="entry name" value="recC"/>
    <property type="match status" value="1"/>
</dbReference>
<keyword evidence="2 10" id="KW-0547">Nucleotide-binding</keyword>
<keyword evidence="7 10" id="KW-0067">ATP-binding</keyword>
<gene>
    <name evidence="10 12" type="primary">recC</name>
    <name evidence="12" type="ORF">MoryE10_24990</name>
</gene>
<evidence type="ECO:0000256" key="8">
    <source>
        <dbReference type="ARBA" id="ARBA00023125"/>
    </source>
</evidence>
<keyword evidence="13" id="KW-1185">Reference proteome</keyword>
<keyword evidence="9 10" id="KW-0234">DNA repair</keyword>
<accession>A0A8D5AHW8</accession>
<evidence type="ECO:0000256" key="2">
    <source>
        <dbReference type="ARBA" id="ARBA00022741"/>
    </source>
</evidence>
<evidence type="ECO:0000259" key="11">
    <source>
        <dbReference type="PROSITE" id="PS51217"/>
    </source>
</evidence>
<evidence type="ECO:0000256" key="1">
    <source>
        <dbReference type="ARBA" id="ARBA00022722"/>
    </source>
</evidence>
<dbReference type="GO" id="GO:0003677">
    <property type="term" value="F:DNA binding"/>
    <property type="evidence" value="ECO:0007669"/>
    <property type="project" value="UniProtKB-UniRule"/>
</dbReference>
<dbReference type="GO" id="GO:0000724">
    <property type="term" value="P:double-strand break repair via homologous recombination"/>
    <property type="evidence" value="ECO:0007669"/>
    <property type="project" value="UniProtKB-UniRule"/>
</dbReference>
<keyword evidence="1 10" id="KW-0540">Nuclease</keyword>
<keyword evidence="6 10" id="KW-0269">Exonuclease</keyword>
<evidence type="ECO:0000256" key="5">
    <source>
        <dbReference type="ARBA" id="ARBA00022806"/>
    </source>
</evidence>
<dbReference type="PANTHER" id="PTHR30591">
    <property type="entry name" value="RECBCD ENZYME SUBUNIT RECC"/>
    <property type="match status" value="1"/>
</dbReference>
<comment type="similarity">
    <text evidence="10">Belongs to the RecC family.</text>
</comment>
<keyword evidence="5 10" id="KW-0347">Helicase</keyword>
<sequence length="1089" mass="121346">MLYLHQSHRLEVLLNGLAEVARSPLPDPFAAELMVVQSKGMGRWISLRLAERQGVCANVQFPLPASFLWQLLRLCFGELPERSAFAPEVLVWRIRAWLERAEDVARSPRLAAYLNSGDERRRQQLAERLADVFDQYLVYRPDWIEAWEEGRLLALGADEEWQAALWRHLAAGQGDSHRARLVRRLLHRLEDGSPLALPPRVSVFGVSSLPPVFLDVLQALARRIDVHVYALNPCREYWGEIRDQREIARIAGERSADDLYLEVGHPLLASLGKQGRDFFDRLAEFPQLDSEFAVDEAEPPRRSLLEVLQADILELRDRRDDRPWRLAAEDDSLQVHVCHGPMREVEVLHDRLLHLFQRHPDLQPDDVAVLTPDIGLYAPYVEAVFSRRQGDTFIPYSIADRGMSAEQPLLEAFLALLDLPDSRYPTDWVLGLMEHPAVLRRFGLEADDLDSVRHWLQETGVRWGRDGDHKAGLGLPATTRHTWREGLNRLLLGYAMPASGAAPALYAGLLPYDDVEGGRARILGRMAAFAETLFQLAERLARPQTLPHWADCLRDLIERLFDPAEEELAALQTARDALDLLAQLGEQAGYGSPVGLAVVKHWLAGQLRQSGGGSGFLTGGVTFCTMVPMRNLPFRVLCLVGLDEGAFPRRQRPSGFDLMARNPRRGDRSRRADDRYLFLEALMSARQVLYLSYRGRDARDNGERPPSVLVEELLDTIKSGCVGADGGDPLAGIVVAHPLQPFSPLYFQGGDRLASYSSAWLAAARLAGRGDGDGVPLFDGELPEPESEWLTLEPEDLAWFYANPARYLLEKRLGLRLERAEAQLPVREPFGLDYFAAQDVRADVLRLRLAGGARQDGLALALADAKGWLPHGEFGAALFEREETMASGLAERLAPLLPTERLEPLAVSFRADGVTLSGWLKGVSPQGLLDWTPDKLRPRHLLGLWLRHLLLCLLQPDGVALRSRLVAVDGSVCFAPLDDAGEQLARLLARYRQGLRRPLPFFLKSAFAYAEKLAKPPRGIEGADAVRLAALQAAAAAWRGAEFGNSFPEGANAYYQAVYRGVDPLDGEFEAAAVDVFAPLLRALLDDEG</sequence>
<dbReference type="Proteomes" id="UP000824988">
    <property type="component" value="Chromosome"/>
</dbReference>
<evidence type="ECO:0000256" key="4">
    <source>
        <dbReference type="ARBA" id="ARBA00022801"/>
    </source>
</evidence>
<keyword evidence="3 10" id="KW-0227">DNA damage</keyword>
<dbReference type="PIRSF" id="PIRSF000980">
    <property type="entry name" value="RecC"/>
    <property type="match status" value="1"/>
</dbReference>
<evidence type="ECO:0000256" key="3">
    <source>
        <dbReference type="ARBA" id="ARBA00022763"/>
    </source>
</evidence>
<evidence type="ECO:0000256" key="10">
    <source>
        <dbReference type="HAMAP-Rule" id="MF_01486"/>
    </source>
</evidence>